<dbReference type="Pfam" id="PF00990">
    <property type="entry name" value="GGDEF"/>
    <property type="match status" value="1"/>
</dbReference>
<dbReference type="Gene3D" id="3.40.50.2300">
    <property type="match status" value="1"/>
</dbReference>
<dbReference type="RefSeq" id="WP_130990022.1">
    <property type="nucleotide sequence ID" value="NZ_SISK01000002.1"/>
</dbReference>
<evidence type="ECO:0000256" key="4">
    <source>
        <dbReference type="SAM" id="MobiDB-lite"/>
    </source>
</evidence>
<organism evidence="7 8">
    <name type="scientific">Paracoccus subflavus</name>
    <dbReference type="NCBI Taxonomy" id="2528244"/>
    <lineage>
        <taxon>Bacteria</taxon>
        <taxon>Pseudomonadati</taxon>
        <taxon>Pseudomonadota</taxon>
        <taxon>Alphaproteobacteria</taxon>
        <taxon>Rhodobacterales</taxon>
        <taxon>Paracoccaceae</taxon>
        <taxon>Paracoccus</taxon>
    </lineage>
</organism>
<dbReference type="GO" id="GO:1902201">
    <property type="term" value="P:negative regulation of bacterial-type flagellum-dependent cell motility"/>
    <property type="evidence" value="ECO:0007669"/>
    <property type="project" value="TreeGrafter"/>
</dbReference>
<evidence type="ECO:0000259" key="6">
    <source>
        <dbReference type="PROSITE" id="PS50887"/>
    </source>
</evidence>
<feature type="domain" description="Response regulatory" evidence="5">
    <location>
        <begin position="6"/>
        <end position="121"/>
    </location>
</feature>
<gene>
    <name evidence="7" type="ORF">EYE42_03995</name>
</gene>
<dbReference type="Gene3D" id="3.30.70.270">
    <property type="match status" value="1"/>
</dbReference>
<dbReference type="PROSITE" id="PS50110">
    <property type="entry name" value="RESPONSE_REGULATORY"/>
    <property type="match status" value="1"/>
</dbReference>
<protein>
    <recommendedName>
        <fullName evidence="1">diguanylate cyclase</fullName>
        <ecNumber evidence="1">2.7.7.65</ecNumber>
    </recommendedName>
</protein>
<comment type="catalytic activity">
    <reaction evidence="2">
        <text>2 GTP = 3',3'-c-di-GMP + 2 diphosphate</text>
        <dbReference type="Rhea" id="RHEA:24898"/>
        <dbReference type="ChEBI" id="CHEBI:33019"/>
        <dbReference type="ChEBI" id="CHEBI:37565"/>
        <dbReference type="ChEBI" id="CHEBI:58805"/>
        <dbReference type="EC" id="2.7.7.65"/>
    </reaction>
</comment>
<dbReference type="InterPro" id="IPR000160">
    <property type="entry name" value="GGDEF_dom"/>
</dbReference>
<evidence type="ECO:0000259" key="5">
    <source>
        <dbReference type="PROSITE" id="PS50110"/>
    </source>
</evidence>
<dbReference type="CDD" id="cd01949">
    <property type="entry name" value="GGDEF"/>
    <property type="match status" value="1"/>
</dbReference>
<proteinExistence type="predicted"/>
<dbReference type="FunFam" id="3.30.70.270:FF:000001">
    <property type="entry name" value="Diguanylate cyclase domain protein"/>
    <property type="match status" value="1"/>
</dbReference>
<dbReference type="GO" id="GO:0052621">
    <property type="term" value="F:diguanylate cyclase activity"/>
    <property type="evidence" value="ECO:0007669"/>
    <property type="project" value="UniProtKB-EC"/>
</dbReference>
<dbReference type="InterPro" id="IPR011006">
    <property type="entry name" value="CheY-like_superfamily"/>
</dbReference>
<comment type="caution">
    <text evidence="7">The sequence shown here is derived from an EMBL/GenBank/DDBJ whole genome shotgun (WGS) entry which is preliminary data.</text>
</comment>
<reference evidence="7 8" key="1">
    <citation type="submission" date="2019-02" db="EMBL/GenBank/DDBJ databases">
        <title>Paracoccus subflavus sp. nov., isolated from marine sediment of the Pacific Ocean.</title>
        <authorList>
            <person name="Zhang G."/>
        </authorList>
    </citation>
    <scope>NUCLEOTIDE SEQUENCE [LARGE SCALE GENOMIC DNA]</scope>
    <source>
        <strain evidence="7 8">GY0581</strain>
    </source>
</reference>
<accession>A0A4Q9G3L2</accession>
<dbReference type="AlphaFoldDB" id="A0A4Q9G3L2"/>
<feature type="region of interest" description="Disordered" evidence="4">
    <location>
        <begin position="290"/>
        <end position="310"/>
    </location>
</feature>
<dbReference type="Proteomes" id="UP000293520">
    <property type="component" value="Unassembled WGS sequence"/>
</dbReference>
<evidence type="ECO:0000256" key="3">
    <source>
        <dbReference type="PROSITE-ProRule" id="PRU00169"/>
    </source>
</evidence>
<dbReference type="InterPro" id="IPR001789">
    <property type="entry name" value="Sig_transdc_resp-reg_receiver"/>
</dbReference>
<sequence length="310" mass="33497">MTVKPVILVVDDEIANIEIVSAALDDDYEISFALSGNQALEIAHAAGPDLILLDVLMPGLNGYEVCRLFKRDAALSDVPVIFTTSLDATEAEVLGLSAGAIDYVTKPFQPSALRRRVGNHIEMKRMRDQLAGLAMQDHLTGLGNRRMLEQRLQGEMRQSGRDGSDLTLILMDIDHFKRFNDTYGHLEGDRCLQRVAAVLGSHVNRGRDVGARYGGEEFACILPDTCHAGGMTVAEAIRADVEAMAIPHAGSPVSPVVTVSLGVTTGTFLPGMTADMWISKADQMLYRSKETGRNRVTGEGAALAPPPGRR</sequence>
<dbReference type="InterPro" id="IPR050469">
    <property type="entry name" value="Diguanylate_Cyclase"/>
</dbReference>
<keyword evidence="3" id="KW-0597">Phosphoprotein</keyword>
<dbReference type="GO" id="GO:0005886">
    <property type="term" value="C:plasma membrane"/>
    <property type="evidence" value="ECO:0007669"/>
    <property type="project" value="TreeGrafter"/>
</dbReference>
<dbReference type="EC" id="2.7.7.65" evidence="1"/>
<dbReference type="EMBL" id="SISK01000002">
    <property type="protein sequence ID" value="TBN42595.1"/>
    <property type="molecule type" value="Genomic_DNA"/>
</dbReference>
<dbReference type="GO" id="GO:0043709">
    <property type="term" value="P:cell adhesion involved in single-species biofilm formation"/>
    <property type="evidence" value="ECO:0007669"/>
    <property type="project" value="TreeGrafter"/>
</dbReference>
<dbReference type="GO" id="GO:0000160">
    <property type="term" value="P:phosphorelay signal transduction system"/>
    <property type="evidence" value="ECO:0007669"/>
    <property type="project" value="InterPro"/>
</dbReference>
<dbReference type="PANTHER" id="PTHR45138:SF9">
    <property type="entry name" value="DIGUANYLATE CYCLASE DGCM-RELATED"/>
    <property type="match status" value="1"/>
</dbReference>
<evidence type="ECO:0000313" key="7">
    <source>
        <dbReference type="EMBL" id="TBN42595.1"/>
    </source>
</evidence>
<feature type="domain" description="GGDEF" evidence="6">
    <location>
        <begin position="164"/>
        <end position="301"/>
    </location>
</feature>
<evidence type="ECO:0000256" key="2">
    <source>
        <dbReference type="ARBA" id="ARBA00034247"/>
    </source>
</evidence>
<feature type="modified residue" description="4-aspartylphosphate" evidence="3">
    <location>
        <position position="54"/>
    </location>
</feature>
<dbReference type="InterPro" id="IPR043128">
    <property type="entry name" value="Rev_trsase/Diguanyl_cyclase"/>
</dbReference>
<name>A0A4Q9G3L2_9RHOB</name>
<dbReference type="InterPro" id="IPR029787">
    <property type="entry name" value="Nucleotide_cyclase"/>
</dbReference>
<dbReference type="OrthoDB" id="9812260at2"/>
<dbReference type="SUPFAM" id="SSF52172">
    <property type="entry name" value="CheY-like"/>
    <property type="match status" value="1"/>
</dbReference>
<dbReference type="SMART" id="SM00267">
    <property type="entry name" value="GGDEF"/>
    <property type="match status" value="1"/>
</dbReference>
<dbReference type="PANTHER" id="PTHR45138">
    <property type="entry name" value="REGULATORY COMPONENTS OF SENSORY TRANSDUCTION SYSTEM"/>
    <property type="match status" value="1"/>
</dbReference>
<dbReference type="Pfam" id="PF00072">
    <property type="entry name" value="Response_reg"/>
    <property type="match status" value="1"/>
</dbReference>
<dbReference type="SUPFAM" id="SSF55073">
    <property type="entry name" value="Nucleotide cyclase"/>
    <property type="match status" value="1"/>
</dbReference>
<dbReference type="NCBIfam" id="TIGR00254">
    <property type="entry name" value="GGDEF"/>
    <property type="match status" value="1"/>
</dbReference>
<keyword evidence="8" id="KW-1185">Reference proteome</keyword>
<evidence type="ECO:0000313" key="8">
    <source>
        <dbReference type="Proteomes" id="UP000293520"/>
    </source>
</evidence>
<dbReference type="PROSITE" id="PS50887">
    <property type="entry name" value="GGDEF"/>
    <property type="match status" value="1"/>
</dbReference>
<evidence type="ECO:0000256" key="1">
    <source>
        <dbReference type="ARBA" id="ARBA00012528"/>
    </source>
</evidence>
<dbReference type="SMART" id="SM00448">
    <property type="entry name" value="REC"/>
    <property type="match status" value="1"/>
</dbReference>